<dbReference type="EMBL" id="JAMKFB020000023">
    <property type="protein sequence ID" value="KAL0158988.1"/>
    <property type="molecule type" value="Genomic_DNA"/>
</dbReference>
<feature type="non-terminal residue" evidence="1">
    <location>
        <position position="116"/>
    </location>
</feature>
<reference evidence="1 2" key="1">
    <citation type="submission" date="2024-05" db="EMBL/GenBank/DDBJ databases">
        <title>Genome sequencing and assembly of Indian major carp, Cirrhinus mrigala (Hamilton, 1822).</title>
        <authorList>
            <person name="Mohindra V."/>
            <person name="Chowdhury L.M."/>
            <person name="Lal K."/>
            <person name="Jena J.K."/>
        </authorList>
    </citation>
    <scope>NUCLEOTIDE SEQUENCE [LARGE SCALE GENOMIC DNA]</scope>
    <source>
        <strain evidence="1">CM1030</strain>
        <tissue evidence="1">Blood</tissue>
    </source>
</reference>
<dbReference type="Proteomes" id="UP001529510">
    <property type="component" value="Unassembled WGS sequence"/>
</dbReference>
<keyword evidence="2" id="KW-1185">Reference proteome</keyword>
<organism evidence="1 2">
    <name type="scientific">Cirrhinus mrigala</name>
    <name type="common">Mrigala</name>
    <dbReference type="NCBI Taxonomy" id="683832"/>
    <lineage>
        <taxon>Eukaryota</taxon>
        <taxon>Metazoa</taxon>
        <taxon>Chordata</taxon>
        <taxon>Craniata</taxon>
        <taxon>Vertebrata</taxon>
        <taxon>Euteleostomi</taxon>
        <taxon>Actinopterygii</taxon>
        <taxon>Neopterygii</taxon>
        <taxon>Teleostei</taxon>
        <taxon>Ostariophysi</taxon>
        <taxon>Cypriniformes</taxon>
        <taxon>Cyprinidae</taxon>
        <taxon>Labeoninae</taxon>
        <taxon>Labeonini</taxon>
        <taxon>Cirrhinus</taxon>
    </lineage>
</organism>
<evidence type="ECO:0000313" key="1">
    <source>
        <dbReference type="EMBL" id="KAL0158988.1"/>
    </source>
</evidence>
<dbReference type="PANTHER" id="PTHR19446">
    <property type="entry name" value="REVERSE TRANSCRIPTASES"/>
    <property type="match status" value="1"/>
</dbReference>
<comment type="caution">
    <text evidence="1">The sequence shown here is derived from an EMBL/GenBank/DDBJ whole genome shotgun (WGS) entry which is preliminary data.</text>
</comment>
<evidence type="ECO:0008006" key="3">
    <source>
        <dbReference type="Google" id="ProtNLM"/>
    </source>
</evidence>
<accession>A0ABD0NF76</accession>
<protein>
    <recommendedName>
        <fullName evidence="3">Reverse transcriptase</fullName>
    </recommendedName>
</protein>
<gene>
    <name evidence="1" type="ORF">M9458_047064</name>
</gene>
<name>A0ABD0NF76_CIRMR</name>
<sequence length="116" mass="12884">SKEIRKVAVAFYEELYKSEQVVEEEAASCFYEGLPQVPEGVNGELVKPLTKEELYNALNSMKCGKAPGIDGIPVEFYKAFWAVVGDDLFDVLNDSLSRGLLPLSCRRAVITLIPKK</sequence>
<evidence type="ECO:0000313" key="2">
    <source>
        <dbReference type="Proteomes" id="UP001529510"/>
    </source>
</evidence>
<proteinExistence type="predicted"/>
<feature type="non-terminal residue" evidence="1">
    <location>
        <position position="1"/>
    </location>
</feature>
<dbReference type="AlphaFoldDB" id="A0ABD0NF76"/>